<keyword evidence="3" id="KW-1185">Reference proteome</keyword>
<evidence type="ECO:0000313" key="2">
    <source>
        <dbReference type="EMBL" id="QVT78483.1"/>
    </source>
</evidence>
<feature type="domain" description="NAD-dependent epimerase/dehydratase" evidence="1">
    <location>
        <begin position="3"/>
        <end position="246"/>
    </location>
</feature>
<reference evidence="2 3" key="1">
    <citation type="submission" date="2021-05" db="EMBL/GenBank/DDBJ databases">
        <title>Complete genome of Nocardioides aquaticus KCTC 9944T isolated from meromictic and hypersaline Ekho Lake, Antarctica.</title>
        <authorList>
            <person name="Hwang K."/>
            <person name="Kim K.M."/>
            <person name="Choe H."/>
        </authorList>
    </citation>
    <scope>NUCLEOTIDE SEQUENCE [LARGE SCALE GENOMIC DNA]</scope>
    <source>
        <strain evidence="2 3">KCTC 9944</strain>
    </source>
</reference>
<dbReference type="PANTHER" id="PTHR48079">
    <property type="entry name" value="PROTEIN YEEZ"/>
    <property type="match status" value="1"/>
</dbReference>
<accession>A0ABX8EII1</accession>
<dbReference type="InterPro" id="IPR001509">
    <property type="entry name" value="Epimerase_deHydtase"/>
</dbReference>
<sequence length="365" mass="38471">MRVVVTGATGNVGTTVVEHLLATRDDVEVVGLARRVPTTAAADDAYAGRLTWAGVDLSDDACLPALRVALRGADAVVHLAWGFQPSHDPDYLEALGVGGTRRVLESATAEQVPHLVHMSSVGAYSPKTDDLPVAESYPTHGIRSSMYSRHKATAESLLDDHEAAVAAGRTDGPAVARLRPGIVGQRDAGSALLRYGLPGLVPGRAVTLLPVLPLDRSLLVPMVHAADVADAVGRVLEQRSTGAFNLAAPTPVTPADIASALGARHVHAPGRLLRAAVSASWQARLQPLDPGWIDLALEVPLMDTRRAREELGWSASRTAVSVLEETVAGMRDSASGSTAVLRPRSVARNLRERVRSGPIAGRRRP</sequence>
<evidence type="ECO:0000259" key="1">
    <source>
        <dbReference type="Pfam" id="PF01370"/>
    </source>
</evidence>
<dbReference type="EMBL" id="CP075371">
    <property type="protein sequence ID" value="QVT78483.1"/>
    <property type="molecule type" value="Genomic_DNA"/>
</dbReference>
<dbReference type="Gene3D" id="3.40.50.720">
    <property type="entry name" value="NAD(P)-binding Rossmann-like Domain"/>
    <property type="match status" value="1"/>
</dbReference>
<dbReference type="InterPro" id="IPR051783">
    <property type="entry name" value="NAD(P)-dependent_oxidoreduct"/>
</dbReference>
<name>A0ABX8EII1_9ACTN</name>
<gene>
    <name evidence="2" type="ORF">ENKNEFLB_00860</name>
</gene>
<proteinExistence type="predicted"/>
<dbReference type="Pfam" id="PF01370">
    <property type="entry name" value="Epimerase"/>
    <property type="match status" value="1"/>
</dbReference>
<dbReference type="PANTHER" id="PTHR48079:SF6">
    <property type="entry name" value="NAD(P)-BINDING DOMAIN-CONTAINING PROTEIN-RELATED"/>
    <property type="match status" value="1"/>
</dbReference>
<organism evidence="2 3">
    <name type="scientific">Nocardioides aquaticus</name>
    <dbReference type="NCBI Taxonomy" id="160826"/>
    <lineage>
        <taxon>Bacteria</taxon>
        <taxon>Bacillati</taxon>
        <taxon>Actinomycetota</taxon>
        <taxon>Actinomycetes</taxon>
        <taxon>Propionibacteriales</taxon>
        <taxon>Nocardioidaceae</taxon>
        <taxon>Nocardioides</taxon>
    </lineage>
</organism>
<dbReference type="Proteomes" id="UP000679307">
    <property type="component" value="Chromosome"/>
</dbReference>
<dbReference type="SUPFAM" id="SSF51735">
    <property type="entry name" value="NAD(P)-binding Rossmann-fold domains"/>
    <property type="match status" value="1"/>
</dbReference>
<dbReference type="RefSeq" id="WP_214058063.1">
    <property type="nucleotide sequence ID" value="NZ_BAAAHS010000002.1"/>
</dbReference>
<dbReference type="InterPro" id="IPR036291">
    <property type="entry name" value="NAD(P)-bd_dom_sf"/>
</dbReference>
<protein>
    <recommendedName>
        <fullName evidence="1">NAD-dependent epimerase/dehydratase domain-containing protein</fullName>
    </recommendedName>
</protein>
<evidence type="ECO:0000313" key="3">
    <source>
        <dbReference type="Proteomes" id="UP000679307"/>
    </source>
</evidence>